<gene>
    <name evidence="2" type="ORF">Terrestrivirus2_37</name>
</gene>
<reference evidence="2" key="1">
    <citation type="submission" date="2018-10" db="EMBL/GenBank/DDBJ databases">
        <title>Hidden diversity of soil giant viruses.</title>
        <authorList>
            <person name="Schulz F."/>
            <person name="Alteio L."/>
            <person name="Goudeau D."/>
            <person name="Ryan E.M."/>
            <person name="Malmstrom R.R."/>
            <person name="Blanchard J."/>
            <person name="Woyke T."/>
        </authorList>
    </citation>
    <scope>NUCLEOTIDE SEQUENCE</scope>
    <source>
        <strain evidence="2">TEV1</strain>
    </source>
</reference>
<dbReference type="PANTHER" id="PTHR39966">
    <property type="entry name" value="BLL2471 PROTEIN-RELATED"/>
    <property type="match status" value="1"/>
</dbReference>
<dbReference type="Pfam" id="PF01814">
    <property type="entry name" value="Hemerythrin"/>
    <property type="match status" value="1"/>
</dbReference>
<dbReference type="GO" id="GO:0005886">
    <property type="term" value="C:plasma membrane"/>
    <property type="evidence" value="ECO:0007669"/>
    <property type="project" value="TreeGrafter"/>
</dbReference>
<name>A0A3G4ZQ05_9VIRU</name>
<dbReference type="InterPro" id="IPR012312">
    <property type="entry name" value="Hemerythrin-like"/>
</dbReference>
<organism evidence="2">
    <name type="scientific">Terrestrivirus sp</name>
    <dbReference type="NCBI Taxonomy" id="2487775"/>
    <lineage>
        <taxon>Viruses</taxon>
        <taxon>Varidnaviria</taxon>
        <taxon>Bamfordvirae</taxon>
        <taxon>Nucleocytoviricota</taxon>
        <taxon>Megaviricetes</taxon>
        <taxon>Imitervirales</taxon>
        <taxon>Mimiviridae</taxon>
        <taxon>Klosneuvirinae</taxon>
    </lineage>
</organism>
<protein>
    <submittedName>
        <fullName evidence="2">Hemerythrin</fullName>
    </submittedName>
</protein>
<sequence>MHKNNKNDKIEETPIEDLMREHGILNRILLIYEEFIRRENINHDMTFEGDAFYMINYAAQIVRKFIEDHHEKTEEKYVFPYLLKMNKQTNLINELLEQHALGRTITDKILELSNSVPTNTNKNIDIITNKKKLCVYLYAFVYMYRFHESREDTVIFVEFRDNMTLKQYKRYGEIFEEEEEKKFGKHGIGKILKIIEYIEKYFDIYDLNKITTITVNKINGQIK</sequence>
<dbReference type="Gene3D" id="1.20.120.520">
    <property type="entry name" value="nmb1532 protein domain like"/>
    <property type="match status" value="1"/>
</dbReference>
<feature type="domain" description="Hemerythrin-like" evidence="1">
    <location>
        <begin position="13"/>
        <end position="155"/>
    </location>
</feature>
<proteinExistence type="predicted"/>
<evidence type="ECO:0000259" key="1">
    <source>
        <dbReference type="Pfam" id="PF01814"/>
    </source>
</evidence>
<dbReference type="EMBL" id="MK071980">
    <property type="protein sequence ID" value="AYV75529.1"/>
    <property type="molecule type" value="Genomic_DNA"/>
</dbReference>
<dbReference type="PANTHER" id="PTHR39966:SF1">
    <property type="entry name" value="HEMERYTHRIN-LIKE DOMAIN-CONTAINING PROTEIN"/>
    <property type="match status" value="1"/>
</dbReference>
<accession>A0A3G4ZQ05</accession>
<evidence type="ECO:0000313" key="2">
    <source>
        <dbReference type="EMBL" id="AYV75529.1"/>
    </source>
</evidence>